<protein>
    <submittedName>
        <fullName evidence="3">CBM32 / CBM47</fullName>
    </submittedName>
</protein>
<evidence type="ECO:0000313" key="3">
    <source>
        <dbReference type="EMBL" id="CAA9337513.1"/>
    </source>
</evidence>
<dbReference type="Pfam" id="PF06439">
    <property type="entry name" value="3keto-disac_hyd"/>
    <property type="match status" value="1"/>
</dbReference>
<organism evidence="3">
    <name type="scientific">uncultured Microcoleus sp</name>
    <dbReference type="NCBI Taxonomy" id="259945"/>
    <lineage>
        <taxon>Bacteria</taxon>
        <taxon>Bacillati</taxon>
        <taxon>Cyanobacteriota</taxon>
        <taxon>Cyanophyceae</taxon>
        <taxon>Oscillatoriophycideae</taxon>
        <taxon>Oscillatoriales</taxon>
        <taxon>Microcoleaceae</taxon>
        <taxon>Microcoleus</taxon>
        <taxon>environmental samples</taxon>
    </lineage>
</organism>
<evidence type="ECO:0000259" key="2">
    <source>
        <dbReference type="PROSITE" id="PS50022"/>
    </source>
</evidence>
<dbReference type="InterPro" id="IPR000421">
    <property type="entry name" value="FA58C"/>
</dbReference>
<feature type="region of interest" description="Disordered" evidence="1">
    <location>
        <begin position="522"/>
        <end position="544"/>
    </location>
</feature>
<dbReference type="Pfam" id="PF00754">
    <property type="entry name" value="F5_F8_type_C"/>
    <property type="match status" value="2"/>
</dbReference>
<sequence>MQVMKIDHLMKTIVNLRALVSLLFIFQLVLSVDGQSLENRLAQDSKASAVAEDGWTPLFNNQNLDGWYTWLPSTGKNNDPKGVFKVENGMLHFLDIPVTDQDEDFGYLATNNEYSNYRLRFEYKWGQKKFPPRAFDKRDSGLLYHVGGADQIWPHSFECQVQEGDTGDYFLLGGDLRLSTLVANLSASINEHVYKEDGFPYTTQNSEFVITKGGTFDSLTDWNTVEVIVSRDAAVHIVNGQINNRATRLQQSDPNNPAQKVPLTKGRIVFQAEGAEIFYRNIEIKPLPTNQDLTYKVLVFSKTTGFRHDSISAGIAAIQELGAQNNFTVDATEDAAAFNDANLSQYRTVIFLSTTGDVLNTSQQAAFEHYIRAGNGYVGIHSASDTEYTWSWYGGLVGAYFSSHPEIQTATVRIENTAHRSTASLPNPWVRTDEWYNFQSNPRGNVQVLANLDETSYTGGTMGDHPIAWYHSYDGGRAWYTGGGHTIESYSEPAFRQHILGGIQYAADAASVTTLDRSNWSATASSSADGDPPSNAIDNNYASRWSTGAPQTPGQFFVIDMAAPQTFNSVVIDSGNLSYENDFPRSYAVYVSNDGTTWGNPVATGNGTSNLTTSTFAPQTARYIKIEQTGMEAYYWWSIHDLTVHHTLGIPKTNWNVTASSSADGEPPTNAVDGNNATRWSTGTAQTPGQFFQIDLGATHTFSQIVLNSGNSSFEDDYPRGYKVFVSNNGSTWGNPIATGIGNGFITEILFNQQQARYLRVEQTGSDSYRWWSIRELNIH</sequence>
<dbReference type="InterPro" id="IPR010496">
    <property type="entry name" value="AL/BT2_dom"/>
</dbReference>
<dbReference type="InterPro" id="IPR029062">
    <property type="entry name" value="Class_I_gatase-like"/>
</dbReference>
<reference evidence="3" key="1">
    <citation type="submission" date="2020-02" db="EMBL/GenBank/DDBJ databases">
        <authorList>
            <person name="Meier V. D."/>
        </authorList>
    </citation>
    <scope>NUCLEOTIDE SEQUENCE</scope>
    <source>
        <strain evidence="3">AVDCRST_MAG84</strain>
    </source>
</reference>
<dbReference type="PROSITE" id="PS50022">
    <property type="entry name" value="FA58C_3"/>
    <property type="match status" value="2"/>
</dbReference>
<proteinExistence type="predicted"/>
<dbReference type="InterPro" id="IPR008979">
    <property type="entry name" value="Galactose-bd-like_sf"/>
</dbReference>
<evidence type="ECO:0000256" key="1">
    <source>
        <dbReference type="SAM" id="MobiDB-lite"/>
    </source>
</evidence>
<dbReference type="PANTHER" id="PTHR40469">
    <property type="entry name" value="SECRETED GLYCOSYL HYDROLASE"/>
    <property type="match status" value="1"/>
</dbReference>
<dbReference type="PANTHER" id="PTHR40469:SF2">
    <property type="entry name" value="GALACTOSE-BINDING DOMAIN-LIKE SUPERFAMILY PROTEIN"/>
    <property type="match status" value="1"/>
</dbReference>
<dbReference type="GO" id="GO:0016787">
    <property type="term" value="F:hydrolase activity"/>
    <property type="evidence" value="ECO:0007669"/>
    <property type="project" value="InterPro"/>
</dbReference>
<accession>A0A6J4LTA4</accession>
<dbReference type="SUPFAM" id="SSF52317">
    <property type="entry name" value="Class I glutamine amidotransferase-like"/>
    <property type="match status" value="1"/>
</dbReference>
<dbReference type="Gene3D" id="3.40.50.880">
    <property type="match status" value="1"/>
</dbReference>
<feature type="domain" description="F5/8 type C" evidence="2">
    <location>
        <begin position="500"/>
        <end position="626"/>
    </location>
</feature>
<dbReference type="Gene3D" id="2.60.120.560">
    <property type="entry name" value="Exo-inulinase, domain 1"/>
    <property type="match status" value="1"/>
</dbReference>
<dbReference type="EMBL" id="CADCTZ010000373">
    <property type="protein sequence ID" value="CAA9337513.1"/>
    <property type="molecule type" value="Genomic_DNA"/>
</dbReference>
<feature type="domain" description="F5/8 type C" evidence="2">
    <location>
        <begin position="643"/>
        <end position="780"/>
    </location>
</feature>
<dbReference type="Pfam" id="PF06283">
    <property type="entry name" value="ThuA"/>
    <property type="match status" value="1"/>
</dbReference>
<dbReference type="Gene3D" id="2.60.120.260">
    <property type="entry name" value="Galactose-binding domain-like"/>
    <property type="match status" value="2"/>
</dbReference>
<dbReference type="AlphaFoldDB" id="A0A6J4LTA4"/>
<dbReference type="InterPro" id="IPR029010">
    <property type="entry name" value="ThuA-like"/>
</dbReference>
<gene>
    <name evidence="3" type="ORF">AVDCRST_MAG84-2198</name>
</gene>
<name>A0A6J4LTA4_9CYAN</name>
<dbReference type="SUPFAM" id="SSF49785">
    <property type="entry name" value="Galactose-binding domain-like"/>
    <property type="match status" value="2"/>
</dbReference>